<evidence type="ECO:0000256" key="1">
    <source>
        <dbReference type="SAM" id="MobiDB-lite"/>
    </source>
</evidence>
<reference evidence="3" key="2">
    <citation type="submission" date="2025-08" db="UniProtKB">
        <authorList>
            <consortium name="RefSeq"/>
        </authorList>
    </citation>
    <scope>IDENTIFICATION</scope>
</reference>
<feature type="compositionally biased region" description="Polar residues" evidence="1">
    <location>
        <begin position="234"/>
        <end position="254"/>
    </location>
</feature>
<dbReference type="PANTHER" id="PTHR33325:SF11">
    <property type="entry name" value="COLD SHOCK DOMAIN-CONTAINING PROTEIN 4-LIKE"/>
    <property type="match status" value="1"/>
</dbReference>
<feature type="compositionally biased region" description="Basic residues" evidence="1">
    <location>
        <begin position="216"/>
        <end position="230"/>
    </location>
</feature>
<dbReference type="Proteomes" id="UP000694886">
    <property type="component" value="Chromosome 4"/>
</dbReference>
<dbReference type="RefSeq" id="XP_017974507.1">
    <property type="nucleotide sequence ID" value="XM_018119018.1"/>
</dbReference>
<name>A0AB32W4T9_THECC</name>
<reference evidence="2" key="1">
    <citation type="journal article" date="1997" name="Nucleic Acids Res.">
        <title>tRNAscan-SE: a program for improved detection of transfer RNA genes in genomic sequence.</title>
        <authorList>
            <person name="Lowe T.M."/>
            <person name="Eddy S.R."/>
        </authorList>
    </citation>
    <scope>NUCLEOTIDE SEQUENCE [LARGE SCALE GENOMIC DNA]</scope>
    <source>
        <strain evidence="2">r\B97-61/B2</strain>
    </source>
</reference>
<evidence type="ECO:0000313" key="2">
    <source>
        <dbReference type="Proteomes" id="UP000694886"/>
    </source>
</evidence>
<dbReference type="PANTHER" id="PTHR33325">
    <property type="entry name" value="ZINC FINGER, CCHC-TYPE-RELATED"/>
    <property type="match status" value="1"/>
</dbReference>
<evidence type="ECO:0000313" key="3">
    <source>
        <dbReference type="RefSeq" id="XP_017974507.1"/>
    </source>
</evidence>
<dbReference type="GeneID" id="108661582"/>
<proteinExistence type="predicted"/>
<sequence length="254" mass="29797">MSNPIKLEFVALDITGKNYLSWILDVEIHLDAMGLGDTIKEENKASNQDKAKAMIFLRHHLHEGLKMEYLTIKDPVNLWKSLKEKYDHKKIVILPKARYDWMHLRLQDFKTVSEYNSALYRISSKLKLCGENVTDADLLEKTFSTFHTLYVLLQQQYREKGFKKYSELISCPLVVEENNELLMKTHESHPTSSTPFPEVNVTSFRNFGRGSDRNHGRNRGRGKGHHHYRSRSGYTNYYSDNKNTHQKWMNSEEI</sequence>
<feature type="region of interest" description="Disordered" evidence="1">
    <location>
        <begin position="204"/>
        <end position="254"/>
    </location>
</feature>
<dbReference type="AlphaFoldDB" id="A0AB32W4T9"/>
<gene>
    <name evidence="3" type="primary">LOC108661582</name>
</gene>
<accession>A0AB32W4T9</accession>
<protein>
    <submittedName>
        <fullName evidence="3">Uncharacterized protein LOC108661582</fullName>
    </submittedName>
</protein>
<dbReference type="Gramene" id="Tc04v2_t007940.1">
    <property type="protein sequence ID" value="Tc04v2_p007940.1"/>
    <property type="gene ID" value="Tc04v2_g007940"/>
</dbReference>
<dbReference type="KEGG" id="tcc:108661582"/>
<organism evidence="2 3">
    <name type="scientific">Theobroma cacao</name>
    <name type="common">Cacao</name>
    <name type="synonym">Cocoa</name>
    <dbReference type="NCBI Taxonomy" id="3641"/>
    <lineage>
        <taxon>Eukaryota</taxon>
        <taxon>Viridiplantae</taxon>
        <taxon>Streptophyta</taxon>
        <taxon>Embryophyta</taxon>
        <taxon>Tracheophyta</taxon>
        <taxon>Spermatophyta</taxon>
        <taxon>Magnoliopsida</taxon>
        <taxon>eudicotyledons</taxon>
        <taxon>Gunneridae</taxon>
        <taxon>Pentapetalae</taxon>
        <taxon>rosids</taxon>
        <taxon>malvids</taxon>
        <taxon>Malvales</taxon>
        <taxon>Malvaceae</taxon>
        <taxon>Byttnerioideae</taxon>
        <taxon>Theobroma</taxon>
    </lineage>
</organism>